<evidence type="ECO:0000256" key="5">
    <source>
        <dbReference type="ARBA" id="ARBA00023136"/>
    </source>
</evidence>
<evidence type="ECO:0000313" key="8">
    <source>
        <dbReference type="Proteomes" id="UP000036987"/>
    </source>
</evidence>
<evidence type="ECO:0000256" key="4">
    <source>
        <dbReference type="ARBA" id="ARBA00022989"/>
    </source>
</evidence>
<dbReference type="Gene3D" id="1.20.1260.100">
    <property type="entry name" value="TspO/MBR protein"/>
    <property type="match status" value="1"/>
</dbReference>
<dbReference type="AlphaFoldDB" id="A0A0K9Q5U6"/>
<comment type="caution">
    <text evidence="7">The sequence shown here is derived from an EMBL/GenBank/DDBJ whole genome shotgun (WGS) entry which is preliminary data.</text>
</comment>
<dbReference type="Proteomes" id="UP000036987">
    <property type="component" value="Unassembled WGS sequence"/>
</dbReference>
<evidence type="ECO:0000256" key="6">
    <source>
        <dbReference type="SAM" id="Phobius"/>
    </source>
</evidence>
<dbReference type="PIRSF" id="PIRSF005859">
    <property type="entry name" value="PBR"/>
    <property type="match status" value="1"/>
</dbReference>
<evidence type="ECO:0000256" key="3">
    <source>
        <dbReference type="ARBA" id="ARBA00022692"/>
    </source>
</evidence>
<gene>
    <name evidence="7" type="ORF">ZOSMA_108G00200</name>
</gene>
<dbReference type="GO" id="GO:0016020">
    <property type="term" value="C:membrane"/>
    <property type="evidence" value="ECO:0000318"/>
    <property type="project" value="GO_Central"/>
</dbReference>
<protein>
    <submittedName>
        <fullName evidence="7">Putative Peripheral-type benzodiazepine receptor</fullName>
    </submittedName>
</protein>
<feature type="transmembrane region" description="Helical" evidence="6">
    <location>
        <begin position="104"/>
        <end position="123"/>
    </location>
</feature>
<evidence type="ECO:0000256" key="1">
    <source>
        <dbReference type="ARBA" id="ARBA00004141"/>
    </source>
</evidence>
<feature type="transmembrane region" description="Helical" evidence="6">
    <location>
        <begin position="76"/>
        <end position="98"/>
    </location>
</feature>
<keyword evidence="5 6" id="KW-0472">Membrane</keyword>
<dbReference type="PANTHER" id="PTHR10057:SF0">
    <property type="entry name" value="TRANSLOCATOR PROTEIN"/>
    <property type="match status" value="1"/>
</dbReference>
<reference evidence="8" key="1">
    <citation type="journal article" date="2016" name="Nature">
        <title>The genome of the seagrass Zostera marina reveals angiosperm adaptation to the sea.</title>
        <authorList>
            <person name="Olsen J.L."/>
            <person name="Rouze P."/>
            <person name="Verhelst B."/>
            <person name="Lin Y.-C."/>
            <person name="Bayer T."/>
            <person name="Collen J."/>
            <person name="Dattolo E."/>
            <person name="De Paoli E."/>
            <person name="Dittami S."/>
            <person name="Maumus F."/>
            <person name="Michel G."/>
            <person name="Kersting A."/>
            <person name="Lauritano C."/>
            <person name="Lohaus R."/>
            <person name="Toepel M."/>
            <person name="Tonon T."/>
            <person name="Vanneste K."/>
            <person name="Amirebrahimi M."/>
            <person name="Brakel J."/>
            <person name="Bostroem C."/>
            <person name="Chovatia M."/>
            <person name="Grimwood J."/>
            <person name="Jenkins J.W."/>
            <person name="Jueterbock A."/>
            <person name="Mraz A."/>
            <person name="Stam W.T."/>
            <person name="Tice H."/>
            <person name="Bornberg-Bauer E."/>
            <person name="Green P.J."/>
            <person name="Pearson G.A."/>
            <person name="Procaccini G."/>
            <person name="Duarte C.M."/>
            <person name="Schmutz J."/>
            <person name="Reusch T.B.H."/>
            <person name="Van de Peer Y."/>
        </authorList>
    </citation>
    <scope>NUCLEOTIDE SEQUENCE [LARGE SCALE GENOMIC DNA]</scope>
    <source>
        <strain evidence="8">cv. Finnish</strain>
    </source>
</reference>
<dbReference type="EMBL" id="LFYR01000104">
    <property type="protein sequence ID" value="KMZ75982.1"/>
    <property type="molecule type" value="Genomic_DNA"/>
</dbReference>
<dbReference type="Pfam" id="PF03073">
    <property type="entry name" value="TspO_MBR"/>
    <property type="match status" value="1"/>
</dbReference>
<dbReference type="STRING" id="29655.A0A0K9Q5U6"/>
<feature type="transmembrane region" description="Helical" evidence="6">
    <location>
        <begin position="36"/>
        <end position="64"/>
    </location>
</feature>
<keyword evidence="3 6" id="KW-0812">Transmembrane</keyword>
<dbReference type="OrthoDB" id="8841220at2759"/>
<dbReference type="InterPro" id="IPR004307">
    <property type="entry name" value="TspO_MBR"/>
</dbReference>
<evidence type="ECO:0000313" key="7">
    <source>
        <dbReference type="EMBL" id="KMZ75982.1"/>
    </source>
</evidence>
<sequence>MTSEVLFRERTRNEAIIKSMPQKRKNGKATRGLRSLTIAVVIPLCLTTVSMYLCGSATAYYAILKATNTLMWLPPRWLFHTATFSTTTFMCLATWLVWAEGGFRQYPIALIFCLGQLLLGLVWPPLVFRFGATKVSMGVCSSLFLTLFGCFQIFSKINPIAADLVKPYIAWVSFLAIFNYKIM</sequence>
<accession>A0A0K9Q5U6</accession>
<dbReference type="OMA" id="WVEGGFH"/>
<dbReference type="PANTHER" id="PTHR10057">
    <property type="entry name" value="PERIPHERAL-TYPE BENZODIAZEPINE RECEPTOR"/>
    <property type="match status" value="1"/>
</dbReference>
<proteinExistence type="inferred from homology"/>
<dbReference type="FunFam" id="1.20.1260.100:FF:000001">
    <property type="entry name" value="translocator protein 2"/>
    <property type="match status" value="1"/>
</dbReference>
<comment type="subcellular location">
    <subcellularLocation>
        <location evidence="1">Membrane</location>
        <topology evidence="1">Multi-pass membrane protein</topology>
    </subcellularLocation>
</comment>
<keyword evidence="8" id="KW-1185">Reference proteome</keyword>
<evidence type="ECO:0000256" key="2">
    <source>
        <dbReference type="ARBA" id="ARBA00007524"/>
    </source>
</evidence>
<dbReference type="InterPro" id="IPR038330">
    <property type="entry name" value="TspO/MBR-related_sf"/>
</dbReference>
<keyword evidence="4 6" id="KW-1133">Transmembrane helix</keyword>
<organism evidence="7 8">
    <name type="scientific">Zostera marina</name>
    <name type="common">Eelgrass</name>
    <dbReference type="NCBI Taxonomy" id="29655"/>
    <lineage>
        <taxon>Eukaryota</taxon>
        <taxon>Viridiplantae</taxon>
        <taxon>Streptophyta</taxon>
        <taxon>Embryophyta</taxon>
        <taxon>Tracheophyta</taxon>
        <taxon>Spermatophyta</taxon>
        <taxon>Magnoliopsida</taxon>
        <taxon>Liliopsida</taxon>
        <taxon>Zosteraceae</taxon>
        <taxon>Zostera</taxon>
    </lineage>
</organism>
<keyword evidence="7" id="KW-0675">Receptor</keyword>
<comment type="similarity">
    <text evidence="2">Belongs to the TspO/BZRP family.</text>
</comment>
<name>A0A0K9Q5U6_ZOSMR</name>
<dbReference type="GO" id="GO:0033013">
    <property type="term" value="P:tetrapyrrole metabolic process"/>
    <property type="evidence" value="ECO:0007669"/>
    <property type="project" value="UniProtKB-ARBA"/>
</dbReference>
<feature type="transmembrane region" description="Helical" evidence="6">
    <location>
        <begin position="160"/>
        <end position="180"/>
    </location>
</feature>
<dbReference type="CDD" id="cd15904">
    <property type="entry name" value="TSPO_MBR"/>
    <property type="match status" value="1"/>
</dbReference>